<evidence type="ECO:0000259" key="1">
    <source>
        <dbReference type="SMART" id="SM01321"/>
    </source>
</evidence>
<accession>A0A0G1HJB9</accession>
<reference evidence="2 3" key="1">
    <citation type="journal article" date="2015" name="Nature">
        <title>rRNA introns, odd ribosomes, and small enigmatic genomes across a large radiation of phyla.</title>
        <authorList>
            <person name="Brown C.T."/>
            <person name="Hug L.A."/>
            <person name="Thomas B.C."/>
            <person name="Sharon I."/>
            <person name="Castelle C.J."/>
            <person name="Singh A."/>
            <person name="Wilkins M.J."/>
            <person name="Williams K.H."/>
            <person name="Banfield J.F."/>
        </authorList>
    </citation>
    <scope>NUCLEOTIDE SEQUENCE [LARGE SCALE GENOMIC DNA]</scope>
</reference>
<protein>
    <recommendedName>
        <fullName evidence="1">Transposase IS200-like domain-containing protein</fullName>
    </recommendedName>
</protein>
<dbReference type="InterPro" id="IPR002686">
    <property type="entry name" value="Transposase_17"/>
</dbReference>
<feature type="domain" description="Transposase IS200-like" evidence="1">
    <location>
        <begin position="9"/>
        <end position="153"/>
    </location>
</feature>
<dbReference type="Pfam" id="PF01797">
    <property type="entry name" value="Y1_Tnp"/>
    <property type="match status" value="1"/>
</dbReference>
<organism evidence="2 3">
    <name type="scientific">Candidatus Gottesmanbacteria bacterium GW2011_GWA2_44_17</name>
    <dbReference type="NCBI Taxonomy" id="1618444"/>
    <lineage>
        <taxon>Bacteria</taxon>
        <taxon>Candidatus Gottesmaniibacteriota</taxon>
    </lineage>
</organism>
<dbReference type="GO" id="GO:0003677">
    <property type="term" value="F:DNA binding"/>
    <property type="evidence" value="ECO:0007669"/>
    <property type="project" value="InterPro"/>
</dbReference>
<dbReference type="SUPFAM" id="SSF143422">
    <property type="entry name" value="Transposase IS200-like"/>
    <property type="match status" value="1"/>
</dbReference>
<evidence type="ECO:0000313" key="3">
    <source>
        <dbReference type="Proteomes" id="UP000034063"/>
    </source>
</evidence>
<dbReference type="AlphaFoldDB" id="A0A0G1HJB9"/>
<proteinExistence type="predicted"/>
<evidence type="ECO:0000313" key="2">
    <source>
        <dbReference type="EMBL" id="KKT46638.1"/>
    </source>
</evidence>
<dbReference type="GO" id="GO:0006313">
    <property type="term" value="P:DNA transposition"/>
    <property type="evidence" value="ECO:0007669"/>
    <property type="project" value="InterPro"/>
</dbReference>
<gene>
    <name evidence="2" type="ORF">UW37_C0020G0015</name>
</gene>
<dbReference type="InterPro" id="IPR036515">
    <property type="entry name" value="Transposase_17_sf"/>
</dbReference>
<comment type="caution">
    <text evidence="2">The sequence shown here is derived from an EMBL/GenBank/DDBJ whole genome shotgun (WGS) entry which is preliminary data.</text>
</comment>
<sequence>MPIRQLPLVTGEIYHIINRGVAQSPIFSTQKDYQRLIETLDYYRFIDVPGKLSRYKSLPIDQRDSIKADLDKNGKKLVEIVAYCLMPNHFHLLLKQLEDGGVSQFMRKSSVSYGRYFNTRSDRLGALLQGVFKAIRVVSEDQLLHVIRYIHINPYVGFVVKKTELRRFPWSSLPDYLDERRSNLISQSLIREWFSSAKAHWEFINDEADYQRHVKELAYLHLE</sequence>
<dbReference type="GO" id="GO:0004803">
    <property type="term" value="F:transposase activity"/>
    <property type="evidence" value="ECO:0007669"/>
    <property type="project" value="InterPro"/>
</dbReference>
<dbReference type="Gene3D" id="3.30.70.1290">
    <property type="entry name" value="Transposase IS200-like"/>
    <property type="match status" value="1"/>
</dbReference>
<dbReference type="EMBL" id="LCIB01000020">
    <property type="protein sequence ID" value="KKT46638.1"/>
    <property type="molecule type" value="Genomic_DNA"/>
</dbReference>
<dbReference type="SMART" id="SM01321">
    <property type="entry name" value="Y1_Tnp"/>
    <property type="match status" value="1"/>
</dbReference>
<name>A0A0G1HJB9_9BACT</name>
<dbReference type="PANTHER" id="PTHR34322">
    <property type="entry name" value="TRANSPOSASE, Y1_TNP DOMAIN-CONTAINING"/>
    <property type="match status" value="1"/>
</dbReference>
<dbReference type="PANTHER" id="PTHR34322:SF2">
    <property type="entry name" value="TRANSPOSASE IS200-LIKE DOMAIN-CONTAINING PROTEIN"/>
    <property type="match status" value="1"/>
</dbReference>
<dbReference type="Proteomes" id="UP000034063">
    <property type="component" value="Unassembled WGS sequence"/>
</dbReference>